<dbReference type="PROSITE" id="PS51891">
    <property type="entry name" value="CENP_V_GFA"/>
    <property type="match status" value="1"/>
</dbReference>
<evidence type="ECO:0000256" key="4">
    <source>
        <dbReference type="ARBA" id="ARBA00023239"/>
    </source>
</evidence>
<comment type="similarity">
    <text evidence="1">Belongs to the Gfa family.</text>
</comment>
<name>A4BFX6_9GAMM</name>
<sequence>MHHGSCLCGDVRYEFEHIEGDYVICHCRSCRKASGSIGGINVAVARDDFLVDDPNQRLTTYESSPGKRRYFCSRCGSPLFTQVGQGGDYVRVRLGSLDTDVTQQPAAHIFMSHRAPWDEPDAHYPQWDEWPDFNQVDIRGATRSKS</sequence>
<dbReference type="AlphaFoldDB" id="A4BFX6"/>
<dbReference type="GO" id="GO:0046872">
    <property type="term" value="F:metal ion binding"/>
    <property type="evidence" value="ECO:0007669"/>
    <property type="project" value="UniProtKB-KW"/>
</dbReference>
<evidence type="ECO:0000256" key="2">
    <source>
        <dbReference type="ARBA" id="ARBA00022723"/>
    </source>
</evidence>
<dbReference type="PANTHER" id="PTHR33337">
    <property type="entry name" value="GFA DOMAIN-CONTAINING PROTEIN"/>
    <property type="match status" value="1"/>
</dbReference>
<dbReference type="STRING" id="314283.MED297_03857"/>
<gene>
    <name evidence="6" type="ORF">MED297_03857</name>
</gene>
<dbReference type="Gene3D" id="3.90.1590.10">
    <property type="entry name" value="glutathione-dependent formaldehyde- activating enzyme (gfa)"/>
    <property type="match status" value="1"/>
</dbReference>
<dbReference type="SUPFAM" id="SSF51316">
    <property type="entry name" value="Mss4-like"/>
    <property type="match status" value="1"/>
</dbReference>
<evidence type="ECO:0000256" key="1">
    <source>
        <dbReference type="ARBA" id="ARBA00005495"/>
    </source>
</evidence>
<keyword evidence="4" id="KW-0456">Lyase</keyword>
<keyword evidence="7" id="KW-1185">Reference proteome</keyword>
<dbReference type="RefSeq" id="WP_008047588.1">
    <property type="nucleotide sequence ID" value="NZ_CH724154.1"/>
</dbReference>
<dbReference type="PANTHER" id="PTHR33337:SF40">
    <property type="entry name" value="CENP-V_GFA DOMAIN-CONTAINING PROTEIN-RELATED"/>
    <property type="match status" value="1"/>
</dbReference>
<feature type="domain" description="CENP-V/GFA" evidence="5">
    <location>
        <begin position="2"/>
        <end position="118"/>
    </location>
</feature>
<dbReference type="HOGENOM" id="CLU_055491_4_2_6"/>
<dbReference type="EMBL" id="AAOE01000014">
    <property type="protein sequence ID" value="EAR08994.1"/>
    <property type="molecule type" value="Genomic_DNA"/>
</dbReference>
<protein>
    <recommendedName>
        <fullName evidence="5">CENP-V/GFA domain-containing protein</fullName>
    </recommendedName>
</protein>
<dbReference type="GO" id="GO:0016846">
    <property type="term" value="F:carbon-sulfur lyase activity"/>
    <property type="evidence" value="ECO:0007669"/>
    <property type="project" value="InterPro"/>
</dbReference>
<evidence type="ECO:0000313" key="6">
    <source>
        <dbReference type="EMBL" id="EAR08994.1"/>
    </source>
</evidence>
<evidence type="ECO:0000256" key="3">
    <source>
        <dbReference type="ARBA" id="ARBA00022833"/>
    </source>
</evidence>
<evidence type="ECO:0000259" key="5">
    <source>
        <dbReference type="PROSITE" id="PS51891"/>
    </source>
</evidence>
<proteinExistence type="inferred from homology"/>
<evidence type="ECO:0000313" key="7">
    <source>
        <dbReference type="Proteomes" id="UP000005953"/>
    </source>
</evidence>
<keyword evidence="2" id="KW-0479">Metal-binding</keyword>
<keyword evidence="3" id="KW-0862">Zinc</keyword>
<reference evidence="6 7" key="1">
    <citation type="submission" date="2006-02" db="EMBL/GenBank/DDBJ databases">
        <authorList>
            <person name="Pinhassi J."/>
            <person name="Pedros-Alio C."/>
            <person name="Ferriera S."/>
            <person name="Johnson J."/>
            <person name="Kravitz S."/>
            <person name="Halpern A."/>
            <person name="Remington K."/>
            <person name="Beeson K."/>
            <person name="Tran B."/>
            <person name="Rogers Y.-H."/>
            <person name="Friedman R."/>
            <person name="Venter J.C."/>
        </authorList>
    </citation>
    <scope>NUCLEOTIDE SEQUENCE [LARGE SCALE GENOMIC DNA]</scope>
    <source>
        <strain evidence="6 7">MED297</strain>
    </source>
</reference>
<accession>A4BFX6</accession>
<organism evidence="6 7">
    <name type="scientific">Reinekea blandensis MED297</name>
    <dbReference type="NCBI Taxonomy" id="314283"/>
    <lineage>
        <taxon>Bacteria</taxon>
        <taxon>Pseudomonadati</taxon>
        <taxon>Pseudomonadota</taxon>
        <taxon>Gammaproteobacteria</taxon>
        <taxon>Oceanospirillales</taxon>
        <taxon>Saccharospirillaceae</taxon>
        <taxon>Reinekea</taxon>
    </lineage>
</organism>
<dbReference type="InterPro" id="IPR011057">
    <property type="entry name" value="Mss4-like_sf"/>
</dbReference>
<dbReference type="Pfam" id="PF04828">
    <property type="entry name" value="GFA"/>
    <property type="match status" value="1"/>
</dbReference>
<dbReference type="Proteomes" id="UP000005953">
    <property type="component" value="Unassembled WGS sequence"/>
</dbReference>
<dbReference type="OrthoDB" id="9786619at2"/>
<dbReference type="InterPro" id="IPR006913">
    <property type="entry name" value="CENP-V/GFA"/>
</dbReference>
<comment type="caution">
    <text evidence="6">The sequence shown here is derived from an EMBL/GenBank/DDBJ whole genome shotgun (WGS) entry which is preliminary data.</text>
</comment>